<keyword evidence="1" id="KW-0472">Membrane</keyword>
<gene>
    <name evidence="2" type="ORF">MANES_15G034500</name>
</gene>
<evidence type="ECO:0000256" key="1">
    <source>
        <dbReference type="SAM" id="Phobius"/>
    </source>
</evidence>
<keyword evidence="1" id="KW-0812">Transmembrane</keyword>
<name>A0A2C9UDN1_MANES</name>
<reference evidence="2" key="1">
    <citation type="submission" date="2016-02" db="EMBL/GenBank/DDBJ databases">
        <title>WGS assembly of Manihot esculenta.</title>
        <authorList>
            <person name="Bredeson J.V."/>
            <person name="Prochnik S.E."/>
            <person name="Lyons J.B."/>
            <person name="Schmutz J."/>
            <person name="Grimwood J."/>
            <person name="Vrebalov J."/>
            <person name="Bart R.S."/>
            <person name="Amuge T."/>
            <person name="Ferguson M.E."/>
            <person name="Green R."/>
            <person name="Putnam N."/>
            <person name="Stites J."/>
            <person name="Rounsley S."/>
            <person name="Rokhsar D.S."/>
        </authorList>
    </citation>
    <scope>NUCLEOTIDE SEQUENCE [LARGE SCALE GENOMIC DNA]</scope>
    <source>
        <tissue evidence="2">Leaf</tissue>
    </source>
</reference>
<dbReference type="EMBL" id="CM004401">
    <property type="protein sequence ID" value="OAY28021.1"/>
    <property type="molecule type" value="Genomic_DNA"/>
</dbReference>
<dbReference type="AlphaFoldDB" id="A0A2C9UDN1"/>
<feature type="transmembrane region" description="Helical" evidence="1">
    <location>
        <begin position="158"/>
        <end position="180"/>
    </location>
</feature>
<organism evidence="2">
    <name type="scientific">Manihot esculenta</name>
    <name type="common">Cassava</name>
    <name type="synonym">Jatropha manihot</name>
    <dbReference type="NCBI Taxonomy" id="3983"/>
    <lineage>
        <taxon>Eukaryota</taxon>
        <taxon>Viridiplantae</taxon>
        <taxon>Streptophyta</taxon>
        <taxon>Embryophyta</taxon>
        <taxon>Tracheophyta</taxon>
        <taxon>Spermatophyta</taxon>
        <taxon>Magnoliopsida</taxon>
        <taxon>eudicotyledons</taxon>
        <taxon>Gunneridae</taxon>
        <taxon>Pentapetalae</taxon>
        <taxon>rosids</taxon>
        <taxon>fabids</taxon>
        <taxon>Malpighiales</taxon>
        <taxon>Euphorbiaceae</taxon>
        <taxon>Crotonoideae</taxon>
        <taxon>Manihoteae</taxon>
        <taxon>Manihot</taxon>
    </lineage>
</organism>
<proteinExistence type="predicted"/>
<protein>
    <submittedName>
        <fullName evidence="2">Uncharacterized protein</fullName>
    </submittedName>
</protein>
<keyword evidence="1" id="KW-1133">Transmembrane helix</keyword>
<sequence>MVVGGQVCNFDNYNTHEFILGTWHRRARSATRPAARYRCQVSKLKDEDKILPCHNPCGNSMPSQLGQRRFTYKCPKPIHFLLQLPVPQSLALPKKKPGTNPLFFFHFPLPQFPSLFNRSGYDRRYEYSGYYIFCIQKQCPCFQSSPPRLPRTTPKLKAIIFFCIYSKLFDFLIAVGRYHMFLT</sequence>
<evidence type="ECO:0000313" key="2">
    <source>
        <dbReference type="EMBL" id="OAY28021.1"/>
    </source>
</evidence>
<accession>A0A2C9UDN1</accession>